<organism evidence="2 3">
    <name type="scientific">Clavibacter lycopersici</name>
    <dbReference type="NCBI Taxonomy" id="2301718"/>
    <lineage>
        <taxon>Bacteria</taxon>
        <taxon>Bacillati</taxon>
        <taxon>Actinomycetota</taxon>
        <taxon>Actinomycetes</taxon>
        <taxon>Micrococcales</taxon>
        <taxon>Microbacteriaceae</taxon>
        <taxon>Clavibacter</taxon>
    </lineage>
</organism>
<evidence type="ECO:0000313" key="3">
    <source>
        <dbReference type="Proteomes" id="UP000266484"/>
    </source>
</evidence>
<evidence type="ECO:0000256" key="1">
    <source>
        <dbReference type="ARBA" id="ARBA00006479"/>
    </source>
</evidence>
<protein>
    <submittedName>
        <fullName evidence="2">ROK family protein</fullName>
    </submittedName>
</protein>
<dbReference type="Gene3D" id="3.30.420.40">
    <property type="match status" value="2"/>
</dbReference>
<dbReference type="AlphaFoldDB" id="A0A399T6Q4"/>
<comment type="caution">
    <text evidence="2">The sequence shown here is derived from an EMBL/GenBank/DDBJ whole genome shotgun (WGS) entry which is preliminary data.</text>
</comment>
<dbReference type="PANTHER" id="PTHR18964:SF149">
    <property type="entry name" value="BIFUNCTIONAL UDP-N-ACETYLGLUCOSAMINE 2-EPIMERASE_N-ACETYLMANNOSAMINE KINASE"/>
    <property type="match status" value="1"/>
</dbReference>
<dbReference type="EMBL" id="QWGT01000197">
    <property type="protein sequence ID" value="RIJ49583.1"/>
    <property type="molecule type" value="Genomic_DNA"/>
</dbReference>
<keyword evidence="3" id="KW-1185">Reference proteome</keyword>
<dbReference type="InterPro" id="IPR043129">
    <property type="entry name" value="ATPase_NBD"/>
</dbReference>
<proteinExistence type="inferred from homology"/>
<dbReference type="CDD" id="cd23763">
    <property type="entry name" value="ASKHA_ATPase_ROK"/>
    <property type="match status" value="1"/>
</dbReference>
<reference evidence="2 3" key="1">
    <citation type="submission" date="2018-08" db="EMBL/GenBank/DDBJ databases">
        <title>Genome Sequence of Clavibacter michiganensis Subspecies type strains, and the Atypical Peach-Colored Strains Isolated from Tomato.</title>
        <authorList>
            <person name="Osdaghi E."/>
            <person name="Portier P."/>
            <person name="Briand M."/>
            <person name="Jacques M.-A."/>
        </authorList>
    </citation>
    <scope>NUCLEOTIDE SEQUENCE [LARGE SCALE GENOMIC DNA]</scope>
    <source>
        <strain evidence="2 3">CFBP 8615</strain>
    </source>
</reference>
<accession>A0A399T6Q4</accession>
<feature type="non-terminal residue" evidence="2">
    <location>
        <position position="194"/>
    </location>
</feature>
<dbReference type="Pfam" id="PF00480">
    <property type="entry name" value="ROK"/>
    <property type="match status" value="1"/>
</dbReference>
<evidence type="ECO:0000313" key="2">
    <source>
        <dbReference type="EMBL" id="RIJ49583.1"/>
    </source>
</evidence>
<name>A0A399T6Q4_9MICO</name>
<dbReference type="Proteomes" id="UP000266484">
    <property type="component" value="Unassembled WGS sequence"/>
</dbReference>
<comment type="similarity">
    <text evidence="1">Belongs to the ROK (NagC/XylR) family.</text>
</comment>
<gene>
    <name evidence="2" type="ORF">DZG00_11855</name>
</gene>
<dbReference type="InterPro" id="IPR000600">
    <property type="entry name" value="ROK"/>
</dbReference>
<dbReference type="SUPFAM" id="SSF53067">
    <property type="entry name" value="Actin-like ATPase domain"/>
    <property type="match status" value="1"/>
</dbReference>
<dbReference type="PANTHER" id="PTHR18964">
    <property type="entry name" value="ROK (REPRESSOR, ORF, KINASE) FAMILY"/>
    <property type="match status" value="1"/>
</dbReference>
<sequence>MLGIDVGGTTVKGIRVGPSGTVEAEHRVPTPTGDPSGDRVVEAVAAVVAALGGSTAAPIGLVVPGIVDELEGVAVWSANVGFDRAPLRASAERRLGTRVAFGHDVRAAALAEMRSGAARDRPGSLAFVPVGTGVAAAFAVDGRILVSDGWAGEIGQTVITSGPHAGLRVEQVASASATARRAGEEGTLAVARRV</sequence>